<dbReference type="Gene3D" id="3.30.70.20">
    <property type="match status" value="3"/>
</dbReference>
<dbReference type="HOGENOM" id="CLU_043374_5_2_2"/>
<dbReference type="InterPro" id="IPR017839">
    <property type="entry name" value="DMSO_Rdtase_II_Fe-S_su"/>
</dbReference>
<evidence type="ECO:0000256" key="6">
    <source>
        <dbReference type="ARBA" id="ARBA00022723"/>
    </source>
</evidence>
<feature type="domain" description="4Fe-4S ferredoxin-type" evidence="12">
    <location>
        <begin position="159"/>
        <end position="190"/>
    </location>
</feature>
<dbReference type="KEGG" id="hla:Hlac_1336"/>
<dbReference type="GeneID" id="7399431"/>
<keyword evidence="4" id="KW-0813">Transport</keyword>
<keyword evidence="10" id="KW-0411">Iron-sulfur</keyword>
<dbReference type="Proteomes" id="UP000000740">
    <property type="component" value="Chromosome 1"/>
</dbReference>
<keyword evidence="5" id="KW-0004">4Fe-4S</keyword>
<feature type="domain" description="4Fe-4S ferredoxin-type" evidence="12">
    <location>
        <begin position="192"/>
        <end position="221"/>
    </location>
</feature>
<dbReference type="GO" id="GO:0051539">
    <property type="term" value="F:4 iron, 4 sulfur cluster binding"/>
    <property type="evidence" value="ECO:0007669"/>
    <property type="project" value="UniProtKB-KW"/>
</dbReference>
<evidence type="ECO:0000313" key="13">
    <source>
        <dbReference type="EMBL" id="ACM56928.1"/>
    </source>
</evidence>
<evidence type="ECO:0000256" key="7">
    <source>
        <dbReference type="ARBA" id="ARBA00022737"/>
    </source>
</evidence>
<evidence type="ECO:0000256" key="11">
    <source>
        <dbReference type="SAM" id="MobiDB-lite"/>
    </source>
</evidence>
<dbReference type="PROSITE" id="PS51379">
    <property type="entry name" value="4FE4S_FER_2"/>
    <property type="match status" value="3"/>
</dbReference>
<dbReference type="NCBIfam" id="TIGR03478">
    <property type="entry name" value="DMSO_red_II_bet"/>
    <property type="match status" value="1"/>
</dbReference>
<dbReference type="PANTHER" id="PTHR43518">
    <property type="entry name" value="NITRATE REDUCTASE BETA SUBUNIT"/>
    <property type="match status" value="1"/>
</dbReference>
<feature type="region of interest" description="Disordered" evidence="11">
    <location>
        <begin position="1"/>
        <end position="31"/>
    </location>
</feature>
<feature type="compositionally biased region" description="Basic and acidic residues" evidence="11">
    <location>
        <begin position="1"/>
        <end position="27"/>
    </location>
</feature>
<feature type="domain" description="4Fe-4S ferredoxin-type" evidence="12">
    <location>
        <begin position="41"/>
        <end position="70"/>
    </location>
</feature>
<dbReference type="GO" id="GO:0046872">
    <property type="term" value="F:metal ion binding"/>
    <property type="evidence" value="ECO:0007669"/>
    <property type="project" value="UniProtKB-KW"/>
</dbReference>
<evidence type="ECO:0000256" key="4">
    <source>
        <dbReference type="ARBA" id="ARBA00022448"/>
    </source>
</evidence>
<evidence type="ECO:0000256" key="2">
    <source>
        <dbReference type="ARBA" id="ARBA00001966"/>
    </source>
</evidence>
<keyword evidence="7" id="KW-0677">Repeat</keyword>
<dbReference type="GO" id="GO:0009061">
    <property type="term" value="P:anaerobic respiration"/>
    <property type="evidence" value="ECO:0007669"/>
    <property type="project" value="InterPro"/>
</dbReference>
<dbReference type="Pfam" id="PF13247">
    <property type="entry name" value="Fer4_11"/>
    <property type="match status" value="1"/>
</dbReference>
<evidence type="ECO:0000256" key="10">
    <source>
        <dbReference type="ARBA" id="ARBA00023014"/>
    </source>
</evidence>
<evidence type="ECO:0000256" key="1">
    <source>
        <dbReference type="ARBA" id="ARBA00001927"/>
    </source>
</evidence>
<keyword evidence="8" id="KW-0249">Electron transport</keyword>
<keyword evidence="6" id="KW-0479">Metal-binding</keyword>
<dbReference type="SUPFAM" id="SSF54862">
    <property type="entry name" value="4Fe-4S ferredoxins"/>
    <property type="match status" value="1"/>
</dbReference>
<dbReference type="eggNOG" id="arCOG01501">
    <property type="taxonomic scope" value="Archaea"/>
</dbReference>
<protein>
    <submittedName>
        <fullName evidence="13">DMSO reductase family type II enzyme, iron-sulfur subunit</fullName>
    </submittedName>
</protein>
<comment type="subcellular location">
    <subcellularLocation>
        <location evidence="3">Cell envelope</location>
    </subcellularLocation>
</comment>
<dbReference type="GO" id="GO:0042597">
    <property type="term" value="C:periplasmic space"/>
    <property type="evidence" value="ECO:0007669"/>
    <property type="project" value="InterPro"/>
</dbReference>
<dbReference type="GO" id="GO:0016020">
    <property type="term" value="C:membrane"/>
    <property type="evidence" value="ECO:0007669"/>
    <property type="project" value="TreeGrafter"/>
</dbReference>
<evidence type="ECO:0000313" key="14">
    <source>
        <dbReference type="Proteomes" id="UP000000740"/>
    </source>
</evidence>
<proteinExistence type="predicted"/>
<keyword evidence="9" id="KW-0408">Iron</keyword>
<evidence type="ECO:0000256" key="8">
    <source>
        <dbReference type="ARBA" id="ARBA00022982"/>
    </source>
</evidence>
<keyword evidence="14" id="KW-1185">Reference proteome</keyword>
<dbReference type="RefSeq" id="WP_015910070.1">
    <property type="nucleotide sequence ID" value="NC_012029.1"/>
</dbReference>
<dbReference type="InterPro" id="IPR017896">
    <property type="entry name" value="4Fe4S_Fe-S-bd"/>
</dbReference>
<dbReference type="AlphaFoldDB" id="B9LNJ0"/>
<organism evidence="13 14">
    <name type="scientific">Halorubrum lacusprofundi (strain ATCC 49239 / DSM 5036 / JCM 8891 / ACAM 34)</name>
    <dbReference type="NCBI Taxonomy" id="416348"/>
    <lineage>
        <taxon>Archaea</taxon>
        <taxon>Methanobacteriati</taxon>
        <taxon>Methanobacteriota</taxon>
        <taxon>Stenosarchaea group</taxon>
        <taxon>Halobacteria</taxon>
        <taxon>Halobacteriales</taxon>
        <taxon>Haloferacaceae</taxon>
        <taxon>Halorubrum</taxon>
    </lineage>
</organism>
<comment type="cofactor">
    <cofactor evidence="2">
        <name>[4Fe-4S] cluster</name>
        <dbReference type="ChEBI" id="CHEBI:49883"/>
    </cofactor>
</comment>
<reference evidence="13 14" key="1">
    <citation type="journal article" date="2016" name="Stand. Genomic Sci.">
        <title>Complete genome sequence of the Antarctic Halorubrum lacusprofundi type strain ACAM 34.</title>
        <authorList>
            <person name="Anderson I.J."/>
            <person name="DasSarma P."/>
            <person name="Lucas S."/>
            <person name="Copeland A."/>
            <person name="Lapidus A."/>
            <person name="Del Rio T.G."/>
            <person name="Tice H."/>
            <person name="Dalin E."/>
            <person name="Bruce D.C."/>
            <person name="Goodwin L."/>
            <person name="Pitluck S."/>
            <person name="Sims D."/>
            <person name="Brettin T.S."/>
            <person name="Detter J.C."/>
            <person name="Han C.S."/>
            <person name="Larimer F."/>
            <person name="Hauser L."/>
            <person name="Land M."/>
            <person name="Ivanova N."/>
            <person name="Richardson P."/>
            <person name="Cavicchioli R."/>
            <person name="DasSarma S."/>
            <person name="Woese C.R."/>
            <person name="Kyrpides N.C."/>
        </authorList>
    </citation>
    <scope>NUCLEOTIDE SEQUENCE [LARGE SCALE GENOMIC DNA]</scope>
    <source>
        <strain evidence="14">ATCC 49239 / DSM 5036 / JCM 8891 / ACAM 34</strain>
    </source>
</reference>
<evidence type="ECO:0000256" key="9">
    <source>
        <dbReference type="ARBA" id="ARBA00023004"/>
    </source>
</evidence>
<dbReference type="GO" id="GO:0009055">
    <property type="term" value="F:electron transfer activity"/>
    <property type="evidence" value="ECO:0007669"/>
    <property type="project" value="TreeGrafter"/>
</dbReference>
<evidence type="ECO:0000256" key="3">
    <source>
        <dbReference type="ARBA" id="ARBA00004196"/>
    </source>
</evidence>
<name>B9LNJ0_HALLT</name>
<comment type="cofactor">
    <cofactor evidence="1">
        <name>[3Fe-4S] cluster</name>
        <dbReference type="ChEBI" id="CHEBI:21137"/>
    </cofactor>
</comment>
<sequence length="373" mass="42688">MSKTTEDATRQTDDDARQTDDTVRQTDDGDVSLAEGVDHQVAMVMDLNKCIGCQTCTIACKTNWTESGGREYMYWNNVETKPGAGYPRDWEELGGGWDEEGQSRTPGELPEKEDYGRAWDFNHEAIMYEGSDEPLRPMENADWGPNWDEDEGAGEYPNSYYFYLPRICNHCTHPSCVEACPRSAIYKREEDGIVLVDQDRCRGYRYCVEGCPYKKVFYNAQTKTSEKCIFCYPRIEGEGPEGEVRPPSCAEDCPPQLRHVGFLDDEDGPIHKLVNEYEVALRLHPEYRTEPNVYYIPPYAPPQTSESGETVDANRIPRNYLEELFGPEVESALNTITREREKAERGEESELMEILSTVNNDDQYRLEVFDDDG</sequence>
<dbReference type="CDD" id="cd10555">
    <property type="entry name" value="EBDH_beta"/>
    <property type="match status" value="1"/>
</dbReference>
<evidence type="ECO:0000259" key="12">
    <source>
        <dbReference type="PROSITE" id="PS51379"/>
    </source>
</evidence>
<evidence type="ECO:0000256" key="5">
    <source>
        <dbReference type="ARBA" id="ARBA00022485"/>
    </source>
</evidence>
<dbReference type="EMBL" id="CP001365">
    <property type="protein sequence ID" value="ACM56928.1"/>
    <property type="molecule type" value="Genomic_DNA"/>
</dbReference>
<accession>B9LNJ0</accession>
<dbReference type="PANTHER" id="PTHR43518:SF1">
    <property type="entry name" value="RESPIRATORY NITRATE REDUCTASE 1 BETA CHAIN"/>
    <property type="match status" value="1"/>
</dbReference>
<feature type="region of interest" description="Disordered" evidence="11">
    <location>
        <begin position="93"/>
        <end position="113"/>
    </location>
</feature>
<gene>
    <name evidence="13" type="ordered locus">Hlac_1336</name>
</gene>